<evidence type="ECO:0000313" key="2">
    <source>
        <dbReference type="EMBL" id="ETO21797.1"/>
    </source>
</evidence>
<keyword evidence="1" id="KW-1133">Transmembrane helix</keyword>
<comment type="caution">
    <text evidence="2">The sequence shown here is derived from an EMBL/GenBank/DDBJ whole genome shotgun (WGS) entry which is preliminary data.</text>
</comment>
<dbReference type="EMBL" id="ASPP01011286">
    <property type="protein sequence ID" value="ETO21797.1"/>
    <property type="molecule type" value="Genomic_DNA"/>
</dbReference>
<dbReference type="Proteomes" id="UP000023152">
    <property type="component" value="Unassembled WGS sequence"/>
</dbReference>
<keyword evidence="1" id="KW-0472">Membrane</keyword>
<feature type="transmembrane region" description="Helical" evidence="1">
    <location>
        <begin position="178"/>
        <end position="195"/>
    </location>
</feature>
<evidence type="ECO:0000313" key="3">
    <source>
        <dbReference type="Proteomes" id="UP000023152"/>
    </source>
</evidence>
<accession>X6N917</accession>
<feature type="transmembrane region" description="Helical" evidence="1">
    <location>
        <begin position="268"/>
        <end position="289"/>
    </location>
</feature>
<reference evidence="2 3" key="1">
    <citation type="journal article" date="2013" name="Curr. Biol.">
        <title>The Genome of the Foraminiferan Reticulomyxa filosa.</title>
        <authorList>
            <person name="Glockner G."/>
            <person name="Hulsmann N."/>
            <person name="Schleicher M."/>
            <person name="Noegel A.A."/>
            <person name="Eichinger L."/>
            <person name="Gallinger C."/>
            <person name="Pawlowski J."/>
            <person name="Sierra R."/>
            <person name="Euteneuer U."/>
            <person name="Pillet L."/>
            <person name="Moustafa A."/>
            <person name="Platzer M."/>
            <person name="Groth M."/>
            <person name="Szafranski K."/>
            <person name="Schliwa M."/>
        </authorList>
    </citation>
    <scope>NUCLEOTIDE SEQUENCE [LARGE SCALE GENOMIC DNA]</scope>
</reference>
<dbReference type="AlphaFoldDB" id="X6N917"/>
<keyword evidence="3" id="KW-1185">Reference proteome</keyword>
<feature type="transmembrane region" description="Helical" evidence="1">
    <location>
        <begin position="135"/>
        <end position="158"/>
    </location>
</feature>
<evidence type="ECO:0000256" key="1">
    <source>
        <dbReference type="SAM" id="Phobius"/>
    </source>
</evidence>
<gene>
    <name evidence="2" type="ORF">RFI_15403</name>
</gene>
<organism evidence="2 3">
    <name type="scientific">Reticulomyxa filosa</name>
    <dbReference type="NCBI Taxonomy" id="46433"/>
    <lineage>
        <taxon>Eukaryota</taxon>
        <taxon>Sar</taxon>
        <taxon>Rhizaria</taxon>
        <taxon>Retaria</taxon>
        <taxon>Foraminifera</taxon>
        <taxon>Monothalamids</taxon>
        <taxon>Reticulomyxidae</taxon>
        <taxon>Reticulomyxa</taxon>
    </lineage>
</organism>
<keyword evidence="1" id="KW-0812">Transmembrane</keyword>
<sequence length="291" mass="33944">MASPNRAKKYPFSLYFYNSQNKRFGPFHVARRVQHFGPFLEPIQFEEDQTYDHRFTCDFTGTAVQHLFTNKYLRKNYLLSFEPSHFYSKNKSPLPMTKMYFYHSISPYNSLYYSLKRLEMETFSTSTSSKWKHQILVVLMYVSLAIVSFYRMIVLMNWFAIVLSDGTSNANLSPRNLILYYLLLLVALPITYTVCNHYTCAKMRDSTVQKNATFQKRMLSVTLSIANSSAMQHSMLSSQAIAKLLNDTNESTRLKAGYFRQMKNIETMIIMIIMISAITMVMAIVIIIIRH</sequence>
<proteinExistence type="predicted"/>
<name>X6N917_RETFI</name>
<protein>
    <submittedName>
        <fullName evidence="2">Uncharacterized protein</fullName>
    </submittedName>
</protein>